<dbReference type="STRING" id="1307761.L21SP2_0171"/>
<protein>
    <submittedName>
        <fullName evidence="1">Uncharacterized protein</fullName>
    </submittedName>
</protein>
<dbReference type="AlphaFoldDB" id="V5WDD8"/>
<sequence length="37" mass="3968">MTMKSAAAAMKRERDFPGTVDAGAAGMKSMYPIIKSF</sequence>
<dbReference type="Proteomes" id="UP000018680">
    <property type="component" value="Chromosome"/>
</dbReference>
<dbReference type="KEGG" id="slr:L21SP2_0171"/>
<dbReference type="HOGENOM" id="CLU_3348455_0_0_12"/>
<evidence type="ECO:0000313" key="1">
    <source>
        <dbReference type="EMBL" id="AHC13615.1"/>
    </source>
</evidence>
<accession>V5WDD8</accession>
<keyword evidence="2" id="KW-1185">Reference proteome</keyword>
<reference evidence="1 2" key="1">
    <citation type="journal article" date="2015" name="Stand. Genomic Sci.">
        <title>Complete genome sequence and description of Salinispira pacifica gen. nov., sp. nov., a novel spirochaete isolated form a hypersaline microbial mat.</title>
        <authorList>
            <person name="Ben Hania W."/>
            <person name="Joseph M."/>
            <person name="Schumann P."/>
            <person name="Bunk B."/>
            <person name="Fiebig A."/>
            <person name="Sproer C."/>
            <person name="Klenk H.P."/>
            <person name="Fardeau M.L."/>
            <person name="Spring S."/>
        </authorList>
    </citation>
    <scope>NUCLEOTIDE SEQUENCE [LARGE SCALE GENOMIC DNA]</scope>
    <source>
        <strain evidence="1 2">L21-RPul-D2</strain>
    </source>
</reference>
<gene>
    <name evidence="1" type="ORF">L21SP2_0171</name>
</gene>
<evidence type="ECO:0000313" key="2">
    <source>
        <dbReference type="Proteomes" id="UP000018680"/>
    </source>
</evidence>
<dbReference type="EMBL" id="CP006939">
    <property type="protein sequence ID" value="AHC13615.1"/>
    <property type="molecule type" value="Genomic_DNA"/>
</dbReference>
<proteinExistence type="predicted"/>
<organism evidence="1 2">
    <name type="scientific">Salinispira pacifica</name>
    <dbReference type="NCBI Taxonomy" id="1307761"/>
    <lineage>
        <taxon>Bacteria</taxon>
        <taxon>Pseudomonadati</taxon>
        <taxon>Spirochaetota</taxon>
        <taxon>Spirochaetia</taxon>
        <taxon>Spirochaetales</taxon>
        <taxon>Spirochaetaceae</taxon>
        <taxon>Salinispira</taxon>
    </lineage>
</organism>
<name>V5WDD8_9SPIO</name>